<gene>
    <name evidence="1" type="ORF">GGI25_004827</name>
</gene>
<dbReference type="EMBL" id="JANBTW010000072">
    <property type="protein sequence ID" value="KAJ2673074.1"/>
    <property type="molecule type" value="Genomic_DNA"/>
</dbReference>
<protein>
    <submittedName>
        <fullName evidence="1">Uncharacterized protein</fullName>
    </submittedName>
</protein>
<evidence type="ECO:0000313" key="2">
    <source>
        <dbReference type="Proteomes" id="UP001151518"/>
    </source>
</evidence>
<organism evidence="1 2">
    <name type="scientific">Coemansia spiralis</name>
    <dbReference type="NCBI Taxonomy" id="417178"/>
    <lineage>
        <taxon>Eukaryota</taxon>
        <taxon>Fungi</taxon>
        <taxon>Fungi incertae sedis</taxon>
        <taxon>Zoopagomycota</taxon>
        <taxon>Kickxellomycotina</taxon>
        <taxon>Kickxellomycetes</taxon>
        <taxon>Kickxellales</taxon>
        <taxon>Kickxellaceae</taxon>
        <taxon>Coemansia</taxon>
    </lineage>
</organism>
<reference evidence="1" key="1">
    <citation type="submission" date="2022-07" db="EMBL/GenBank/DDBJ databases">
        <title>Phylogenomic reconstructions and comparative analyses of Kickxellomycotina fungi.</title>
        <authorList>
            <person name="Reynolds N.K."/>
            <person name="Stajich J.E."/>
            <person name="Barry K."/>
            <person name="Grigoriev I.V."/>
            <person name="Crous P."/>
            <person name="Smith M.E."/>
        </authorList>
    </citation>
    <scope>NUCLEOTIDE SEQUENCE</scope>
    <source>
        <strain evidence="1">NRRL 3115</strain>
    </source>
</reference>
<sequence length="368" mass="40966">MAVKNLELGIFAGPLAHSLRDRNSVLLAVNLAQRFAQLVPGVNNISTERVTSDSVYMDFAEENGVQVPYIHSETLIRLDLIAVSSGFDWSSFATTRDTAEISFKALKYLNYGTSFSLQMNSNETELWRSSDNNFRWKLSMPALKVLHTFATSGTCALLAATTFPECLQMFCMATMDTAVLELTNSNLNMTSIKHVFAKYAVLSDGSDLNNNAGERNDGISVDLLNFTNEVLSIPNLAEDSYLRIGYYTELLFDIDRIQWSYLSRLSISKATSFSNILKLIDQLPSLVDLAALNVVEVANVVLTDSSTADSNQTKGSKKSKMQPAVKQFQSKLKRIYLANEQVKWSKKISICTIHFLTARIKTLDIVIC</sequence>
<accession>A0A9W8KX06</accession>
<proteinExistence type="predicted"/>
<dbReference type="OrthoDB" id="5513006at2759"/>
<dbReference type="Proteomes" id="UP001151518">
    <property type="component" value="Unassembled WGS sequence"/>
</dbReference>
<evidence type="ECO:0000313" key="1">
    <source>
        <dbReference type="EMBL" id="KAJ2673074.1"/>
    </source>
</evidence>
<comment type="caution">
    <text evidence="1">The sequence shown here is derived from an EMBL/GenBank/DDBJ whole genome shotgun (WGS) entry which is preliminary data.</text>
</comment>
<name>A0A9W8KX06_9FUNG</name>
<dbReference type="AlphaFoldDB" id="A0A9W8KX06"/>